<keyword evidence="3" id="KW-1185">Reference proteome</keyword>
<feature type="domain" description="Methyltransferase type 11" evidence="1">
    <location>
        <begin position="64"/>
        <end position="157"/>
    </location>
</feature>
<gene>
    <name evidence="2" type="ORF">DXZ20_05030</name>
</gene>
<reference evidence="2 3" key="1">
    <citation type="journal article" date="2020" name="Microb. Ecol.">
        <title>Ecogenomics of the Marine Benthic Filamentous Cyanobacterium Adonisia.</title>
        <authorList>
            <person name="Walter J.M."/>
            <person name="Coutinho F.H."/>
            <person name="Leomil L."/>
            <person name="Hargreaves P.I."/>
            <person name="Campeao M.E."/>
            <person name="Vieira V.V."/>
            <person name="Silva B.S."/>
            <person name="Fistarol G.O."/>
            <person name="Salomon P.S."/>
            <person name="Sawabe T."/>
            <person name="Mino S."/>
            <person name="Hosokawa M."/>
            <person name="Miyashita H."/>
            <person name="Maruyama F."/>
            <person name="van Verk M.C."/>
            <person name="Dutilh B.E."/>
            <person name="Thompson C.C."/>
            <person name="Thompson F.L."/>
        </authorList>
    </citation>
    <scope>NUCLEOTIDE SEQUENCE [LARGE SCALE GENOMIC DNA]</scope>
    <source>
        <strain evidence="2 3">CCMR0081</strain>
    </source>
</reference>
<keyword evidence="2" id="KW-0489">Methyltransferase</keyword>
<dbReference type="Pfam" id="PF08241">
    <property type="entry name" value="Methyltransf_11"/>
    <property type="match status" value="1"/>
</dbReference>
<dbReference type="Gene3D" id="3.40.50.150">
    <property type="entry name" value="Vaccinia Virus protein VP39"/>
    <property type="match status" value="1"/>
</dbReference>
<evidence type="ECO:0000313" key="2">
    <source>
        <dbReference type="EMBL" id="NEZ55052.1"/>
    </source>
</evidence>
<comment type="caution">
    <text evidence="2">The sequence shown here is derived from an EMBL/GenBank/DDBJ whole genome shotgun (WGS) entry which is preliminary data.</text>
</comment>
<keyword evidence="2" id="KW-0808">Transferase</keyword>
<dbReference type="GO" id="GO:0008757">
    <property type="term" value="F:S-adenosylmethionine-dependent methyltransferase activity"/>
    <property type="evidence" value="ECO:0007669"/>
    <property type="project" value="InterPro"/>
</dbReference>
<dbReference type="EMBL" id="QXHD01000004">
    <property type="protein sequence ID" value="NEZ55052.1"/>
    <property type="molecule type" value="Genomic_DNA"/>
</dbReference>
<protein>
    <submittedName>
        <fullName evidence="2">Class I SAM-dependent methyltransferase</fullName>
    </submittedName>
</protein>
<dbReference type="AlphaFoldDB" id="A0A6M0RH45"/>
<proteinExistence type="predicted"/>
<dbReference type="PANTHER" id="PTHR43591">
    <property type="entry name" value="METHYLTRANSFERASE"/>
    <property type="match status" value="1"/>
</dbReference>
<name>A0A6M0RH45_9CYAN</name>
<organism evidence="2 3">
    <name type="scientific">Adonisia turfae CCMR0081</name>
    <dbReference type="NCBI Taxonomy" id="2292702"/>
    <lineage>
        <taxon>Bacteria</taxon>
        <taxon>Bacillati</taxon>
        <taxon>Cyanobacteriota</taxon>
        <taxon>Adonisia</taxon>
        <taxon>Adonisia turfae</taxon>
    </lineage>
</organism>
<evidence type="ECO:0000313" key="3">
    <source>
        <dbReference type="Proteomes" id="UP000481033"/>
    </source>
</evidence>
<dbReference type="GO" id="GO:0032259">
    <property type="term" value="P:methylation"/>
    <property type="evidence" value="ECO:0007669"/>
    <property type="project" value="UniProtKB-KW"/>
</dbReference>
<dbReference type="CDD" id="cd02440">
    <property type="entry name" value="AdoMet_MTases"/>
    <property type="match status" value="1"/>
</dbReference>
<dbReference type="SUPFAM" id="SSF53335">
    <property type="entry name" value="S-adenosyl-L-methionine-dependent methyltransferases"/>
    <property type="match status" value="1"/>
</dbReference>
<dbReference type="PANTHER" id="PTHR43591:SF110">
    <property type="entry name" value="RHODANESE DOMAIN-CONTAINING PROTEIN"/>
    <property type="match status" value="1"/>
</dbReference>
<sequence>MSEMNVHEKVQWVYQSKNNQDLAERYDAWSAEYEHDLEDLSGYVGPQRTVEVLTQYLPYTAKILDAGVGTGLVGKALHAQGFTHLEGIDLSEGMLKKAAEKGIYQALYRRVMGDPLGFLDNSYDGIISVGVFTYGHAPSKTFEELIRITKPDGYIIFPLRPEFYESSDFKAKMLDLEVSGKWQLVSQSNKIQPLPQLSPELDYQIWVYQVNK</sequence>
<dbReference type="InterPro" id="IPR029063">
    <property type="entry name" value="SAM-dependent_MTases_sf"/>
</dbReference>
<dbReference type="InterPro" id="IPR013216">
    <property type="entry name" value="Methyltransf_11"/>
</dbReference>
<evidence type="ECO:0000259" key="1">
    <source>
        <dbReference type="Pfam" id="PF08241"/>
    </source>
</evidence>
<accession>A0A6M0RH45</accession>
<dbReference type="Proteomes" id="UP000481033">
    <property type="component" value="Unassembled WGS sequence"/>
</dbReference>